<accession>A0ABW4LYG2</accession>
<dbReference type="NCBIfam" id="NF041644">
    <property type="entry name" value="CBO0543_fam"/>
    <property type="match status" value="1"/>
</dbReference>
<feature type="transmembrane region" description="Helical" evidence="1">
    <location>
        <begin position="92"/>
        <end position="116"/>
    </location>
</feature>
<evidence type="ECO:0000256" key="1">
    <source>
        <dbReference type="SAM" id="Phobius"/>
    </source>
</evidence>
<sequence length="148" mass="17825">MKFLIFSCILFIMVAYWIPKNLSKPEIYAISNFSILLGFVTDITFDLKYNWYGYFTSGVQFAGFLPILILFPTSGVIFMNFYPSNQSLKNKLLYIFFWTIFCLIFEFLSILSGYFYHNEWRYWYSAITYPFLFLLHLLHLTFFRTLNK</sequence>
<reference evidence="3" key="1">
    <citation type="journal article" date="2019" name="Int. J. Syst. Evol. Microbiol.">
        <title>The Global Catalogue of Microorganisms (GCM) 10K type strain sequencing project: providing services to taxonomists for standard genome sequencing and annotation.</title>
        <authorList>
            <consortium name="The Broad Institute Genomics Platform"/>
            <consortium name="The Broad Institute Genome Sequencing Center for Infectious Disease"/>
            <person name="Wu L."/>
            <person name="Ma J."/>
        </authorList>
    </citation>
    <scope>NUCLEOTIDE SEQUENCE [LARGE SCALE GENOMIC DNA]</scope>
    <source>
        <strain evidence="3">CCUG 49339</strain>
    </source>
</reference>
<feature type="transmembrane region" description="Helical" evidence="1">
    <location>
        <begin position="51"/>
        <end position="71"/>
    </location>
</feature>
<organism evidence="2 3">
    <name type="scientific">Bacillus salitolerans</name>
    <dbReference type="NCBI Taxonomy" id="1437434"/>
    <lineage>
        <taxon>Bacteria</taxon>
        <taxon>Bacillati</taxon>
        <taxon>Bacillota</taxon>
        <taxon>Bacilli</taxon>
        <taxon>Bacillales</taxon>
        <taxon>Bacillaceae</taxon>
        <taxon>Bacillus</taxon>
    </lineage>
</organism>
<feature type="transmembrane region" description="Helical" evidence="1">
    <location>
        <begin position="122"/>
        <end position="143"/>
    </location>
</feature>
<dbReference type="RefSeq" id="WP_377930871.1">
    <property type="nucleotide sequence ID" value="NZ_JBHUEM010000055.1"/>
</dbReference>
<dbReference type="Proteomes" id="UP001597214">
    <property type="component" value="Unassembled WGS sequence"/>
</dbReference>
<gene>
    <name evidence="2" type="ORF">ACFSCX_24415</name>
</gene>
<comment type="caution">
    <text evidence="2">The sequence shown here is derived from an EMBL/GenBank/DDBJ whole genome shotgun (WGS) entry which is preliminary data.</text>
</comment>
<name>A0ABW4LYG2_9BACI</name>
<proteinExistence type="predicted"/>
<evidence type="ECO:0000313" key="2">
    <source>
        <dbReference type="EMBL" id="MFD1739631.1"/>
    </source>
</evidence>
<dbReference type="EMBL" id="JBHUEM010000055">
    <property type="protein sequence ID" value="MFD1739631.1"/>
    <property type="molecule type" value="Genomic_DNA"/>
</dbReference>
<protein>
    <submittedName>
        <fullName evidence="2">CBO0543 family protein</fullName>
    </submittedName>
</protein>
<keyword evidence="1" id="KW-0812">Transmembrane</keyword>
<keyword evidence="1" id="KW-0472">Membrane</keyword>
<keyword evidence="1" id="KW-1133">Transmembrane helix</keyword>
<evidence type="ECO:0000313" key="3">
    <source>
        <dbReference type="Proteomes" id="UP001597214"/>
    </source>
</evidence>
<keyword evidence="3" id="KW-1185">Reference proteome</keyword>
<dbReference type="InterPro" id="IPR048147">
    <property type="entry name" value="CBO0543-like"/>
</dbReference>